<keyword evidence="2" id="KW-0808">Transferase</keyword>
<feature type="domain" description="Aminotransferase class I/classII large" evidence="4">
    <location>
        <begin position="6"/>
        <end position="90"/>
    </location>
</feature>
<keyword evidence="1" id="KW-0032">Aminotransferase</keyword>
<sequence>MRNLPFYRANFKEIIRLREQVASALASVGFVVLPSQTNFLLVKPPRLVARTWQRKLREHNVLVRWFSDSRVKDYLRITIGSEKEMGALMRTVKAILKR</sequence>
<dbReference type="GO" id="GO:0008483">
    <property type="term" value="F:transaminase activity"/>
    <property type="evidence" value="ECO:0007669"/>
    <property type="project" value="UniProtKB-KW"/>
</dbReference>
<evidence type="ECO:0000259" key="4">
    <source>
        <dbReference type="Pfam" id="PF00155"/>
    </source>
</evidence>
<organism evidence="5">
    <name type="scientific">marine metagenome</name>
    <dbReference type="NCBI Taxonomy" id="408172"/>
    <lineage>
        <taxon>unclassified sequences</taxon>
        <taxon>metagenomes</taxon>
        <taxon>ecological metagenomes</taxon>
    </lineage>
</organism>
<protein>
    <recommendedName>
        <fullName evidence="4">Aminotransferase class I/classII large domain-containing protein</fullName>
    </recommendedName>
</protein>
<dbReference type="InterPro" id="IPR004839">
    <property type="entry name" value="Aminotransferase_I/II_large"/>
</dbReference>
<proteinExistence type="predicted"/>
<evidence type="ECO:0000256" key="2">
    <source>
        <dbReference type="ARBA" id="ARBA00022679"/>
    </source>
</evidence>
<dbReference type="AlphaFoldDB" id="A0A382YUB4"/>
<evidence type="ECO:0000256" key="3">
    <source>
        <dbReference type="ARBA" id="ARBA00022898"/>
    </source>
</evidence>
<dbReference type="InterPro" id="IPR050106">
    <property type="entry name" value="HistidinolP_aminotransfase"/>
</dbReference>
<accession>A0A382YUB4</accession>
<name>A0A382YUB4_9ZZZZ</name>
<dbReference type="EMBL" id="UINC01178319">
    <property type="protein sequence ID" value="SVD86405.1"/>
    <property type="molecule type" value="Genomic_DNA"/>
</dbReference>
<dbReference type="InterPro" id="IPR015424">
    <property type="entry name" value="PyrdxlP-dep_Trfase"/>
</dbReference>
<reference evidence="5" key="1">
    <citation type="submission" date="2018-05" db="EMBL/GenBank/DDBJ databases">
        <authorList>
            <person name="Lanie J.A."/>
            <person name="Ng W.-L."/>
            <person name="Kazmierczak K.M."/>
            <person name="Andrzejewski T.M."/>
            <person name="Davidsen T.M."/>
            <person name="Wayne K.J."/>
            <person name="Tettelin H."/>
            <person name="Glass J.I."/>
            <person name="Rusch D."/>
            <person name="Podicherti R."/>
            <person name="Tsui H.-C.T."/>
            <person name="Winkler M.E."/>
        </authorList>
    </citation>
    <scope>NUCLEOTIDE SEQUENCE</scope>
</reference>
<keyword evidence="3" id="KW-0663">Pyridoxal phosphate</keyword>
<dbReference type="GO" id="GO:0030170">
    <property type="term" value="F:pyridoxal phosphate binding"/>
    <property type="evidence" value="ECO:0007669"/>
    <property type="project" value="InterPro"/>
</dbReference>
<dbReference type="SUPFAM" id="SSF53383">
    <property type="entry name" value="PLP-dependent transferases"/>
    <property type="match status" value="1"/>
</dbReference>
<evidence type="ECO:0000313" key="5">
    <source>
        <dbReference type="EMBL" id="SVD86405.1"/>
    </source>
</evidence>
<evidence type="ECO:0000256" key="1">
    <source>
        <dbReference type="ARBA" id="ARBA00022576"/>
    </source>
</evidence>
<gene>
    <name evidence="5" type="ORF">METZ01_LOCUS439259</name>
</gene>
<dbReference type="PANTHER" id="PTHR43643:SF3">
    <property type="entry name" value="HISTIDINOL-PHOSPHATE AMINOTRANSFERASE"/>
    <property type="match status" value="1"/>
</dbReference>
<dbReference type="Gene3D" id="3.90.1150.10">
    <property type="entry name" value="Aspartate Aminotransferase, domain 1"/>
    <property type="match status" value="1"/>
</dbReference>
<dbReference type="Pfam" id="PF00155">
    <property type="entry name" value="Aminotran_1_2"/>
    <property type="match status" value="1"/>
</dbReference>
<dbReference type="PANTHER" id="PTHR43643">
    <property type="entry name" value="HISTIDINOL-PHOSPHATE AMINOTRANSFERASE 2"/>
    <property type="match status" value="1"/>
</dbReference>
<dbReference type="InterPro" id="IPR015422">
    <property type="entry name" value="PyrdxlP-dep_Trfase_small"/>
</dbReference>